<accession>A0ABU4GAF1</accession>
<gene>
    <name evidence="2" type="ORF">QT711_12085</name>
</gene>
<evidence type="ECO:0000313" key="2">
    <source>
        <dbReference type="EMBL" id="MDW0113928.1"/>
    </source>
</evidence>
<evidence type="ECO:0000313" key="3">
    <source>
        <dbReference type="Proteomes" id="UP001282284"/>
    </source>
</evidence>
<keyword evidence="1" id="KW-1133">Transmembrane helix</keyword>
<reference evidence="2 3" key="1">
    <citation type="submission" date="2023-06" db="EMBL/GenBank/DDBJ databases">
        <title>Sporosarcina sp. nov., isolated from Korean traditional fermented seafood 'Jeotgal'.</title>
        <authorList>
            <person name="Yang A.I."/>
            <person name="Shin N.-R."/>
        </authorList>
    </citation>
    <scope>NUCLEOTIDE SEQUENCE [LARGE SCALE GENOMIC DNA]</scope>
    <source>
        <strain evidence="2 3">KCTC13119</strain>
    </source>
</reference>
<dbReference type="RefSeq" id="WP_317944601.1">
    <property type="nucleotide sequence ID" value="NZ_JAUBDI010000011.1"/>
</dbReference>
<dbReference type="EMBL" id="JAUBDI010000011">
    <property type="protein sequence ID" value="MDW0113928.1"/>
    <property type="molecule type" value="Genomic_DNA"/>
</dbReference>
<comment type="caution">
    <text evidence="2">The sequence shown here is derived from an EMBL/GenBank/DDBJ whole genome shotgun (WGS) entry which is preliminary data.</text>
</comment>
<keyword evidence="3" id="KW-1185">Reference proteome</keyword>
<evidence type="ECO:0000256" key="1">
    <source>
        <dbReference type="SAM" id="Phobius"/>
    </source>
</evidence>
<name>A0ABU4GAF1_9BACL</name>
<sequence length="40" mass="4366">MDKFLKFIIAVSLLTIAVNSMLISSYLKNIVELIGGISIP</sequence>
<keyword evidence="1" id="KW-0472">Membrane</keyword>
<dbReference type="Proteomes" id="UP001282284">
    <property type="component" value="Unassembled WGS sequence"/>
</dbReference>
<keyword evidence="1" id="KW-0812">Transmembrane</keyword>
<protein>
    <submittedName>
        <fullName evidence="2">Uncharacterized protein</fullName>
    </submittedName>
</protein>
<organism evidence="2 3">
    <name type="scientific">Sporosarcina saromensis</name>
    <dbReference type="NCBI Taxonomy" id="359365"/>
    <lineage>
        <taxon>Bacteria</taxon>
        <taxon>Bacillati</taxon>
        <taxon>Bacillota</taxon>
        <taxon>Bacilli</taxon>
        <taxon>Bacillales</taxon>
        <taxon>Caryophanaceae</taxon>
        <taxon>Sporosarcina</taxon>
    </lineage>
</organism>
<proteinExistence type="predicted"/>
<feature type="transmembrane region" description="Helical" evidence="1">
    <location>
        <begin position="7"/>
        <end position="27"/>
    </location>
</feature>